<dbReference type="AlphaFoldDB" id="A0A2G5D5B6"/>
<dbReference type="EMBL" id="KZ305044">
    <property type="protein sequence ID" value="PIA38695.1"/>
    <property type="molecule type" value="Genomic_DNA"/>
</dbReference>
<evidence type="ECO:0000313" key="1">
    <source>
        <dbReference type="EMBL" id="PIA38695.1"/>
    </source>
</evidence>
<accession>A0A2G5D5B6</accession>
<protein>
    <submittedName>
        <fullName evidence="1">Uncharacterized protein</fullName>
    </submittedName>
</protein>
<sequence>MPDQVVIINNHCTISKFFLCCNLFDFATLRRDCLKRLKRGCIRPYQCLTFPSIFFCLRTGEFRSLSYINTE</sequence>
<organism evidence="1 2">
    <name type="scientific">Aquilegia coerulea</name>
    <name type="common">Rocky mountain columbine</name>
    <dbReference type="NCBI Taxonomy" id="218851"/>
    <lineage>
        <taxon>Eukaryota</taxon>
        <taxon>Viridiplantae</taxon>
        <taxon>Streptophyta</taxon>
        <taxon>Embryophyta</taxon>
        <taxon>Tracheophyta</taxon>
        <taxon>Spermatophyta</taxon>
        <taxon>Magnoliopsida</taxon>
        <taxon>Ranunculales</taxon>
        <taxon>Ranunculaceae</taxon>
        <taxon>Thalictroideae</taxon>
        <taxon>Aquilegia</taxon>
    </lineage>
</organism>
<gene>
    <name evidence="1" type="ORF">AQUCO_02700132v1</name>
</gene>
<proteinExistence type="predicted"/>
<evidence type="ECO:0000313" key="2">
    <source>
        <dbReference type="Proteomes" id="UP000230069"/>
    </source>
</evidence>
<name>A0A2G5D5B6_AQUCA</name>
<keyword evidence="2" id="KW-1185">Reference proteome</keyword>
<dbReference type="Proteomes" id="UP000230069">
    <property type="component" value="Unassembled WGS sequence"/>
</dbReference>
<dbReference type="OrthoDB" id="1923159at2759"/>
<dbReference type="InParanoid" id="A0A2G5D5B6"/>
<reference evidence="1 2" key="1">
    <citation type="submission" date="2017-09" db="EMBL/GenBank/DDBJ databases">
        <title>WGS assembly of Aquilegia coerulea Goldsmith.</title>
        <authorList>
            <person name="Hodges S."/>
            <person name="Kramer E."/>
            <person name="Nordborg M."/>
            <person name="Tomkins J."/>
            <person name="Borevitz J."/>
            <person name="Derieg N."/>
            <person name="Yan J."/>
            <person name="Mihaltcheva S."/>
            <person name="Hayes R.D."/>
            <person name="Rokhsar D."/>
        </authorList>
    </citation>
    <scope>NUCLEOTIDE SEQUENCE [LARGE SCALE GENOMIC DNA]</scope>
    <source>
        <strain evidence="2">cv. Goldsmith</strain>
    </source>
</reference>